<dbReference type="EMBL" id="JAUMVS010000108">
    <property type="protein sequence ID" value="MDO4842173.1"/>
    <property type="molecule type" value="Genomic_DNA"/>
</dbReference>
<keyword evidence="4" id="KW-1185">Reference proteome</keyword>
<evidence type="ECO:0000313" key="4">
    <source>
        <dbReference type="Proteomes" id="UP001168575"/>
    </source>
</evidence>
<dbReference type="Proteomes" id="UP001168575">
    <property type="component" value="Unassembled WGS sequence"/>
</dbReference>
<feature type="non-terminal residue" evidence="3">
    <location>
        <position position="1"/>
    </location>
</feature>
<evidence type="ECO:0000256" key="1">
    <source>
        <dbReference type="PROSITE-ProRule" id="PRU00409"/>
    </source>
</evidence>
<reference evidence="3" key="1">
    <citation type="submission" date="2023-07" db="EMBL/GenBank/DDBJ databases">
        <title>Between Cages and Wild: Unraveling the Impact of Captivity on Animal Microbiomes and Antimicrobial Resistance.</title>
        <authorList>
            <person name="Schmartz G.P."/>
            <person name="Rehner J."/>
            <person name="Schuff M.J."/>
            <person name="Becker S.L."/>
            <person name="Kravczyk M."/>
            <person name="Gurevich A."/>
            <person name="Francke R."/>
            <person name="Mueller R."/>
            <person name="Keller V."/>
            <person name="Keller A."/>
        </authorList>
    </citation>
    <scope>NUCLEOTIDE SEQUENCE</scope>
    <source>
        <strain evidence="3">S12M_St_49</strain>
    </source>
</reference>
<dbReference type="AlphaFoldDB" id="A0AA43U6B9"/>
<sequence length="206" mass="22184">GGDVFVVDGNVAFWGLMSCLRDEGLGGLVPVGERNPSGLSDAQIGRCKETIQALVTALDIRFGELNVEIILGKDDTPYFLELGARAGGNMIPVQLSDISGVDLVEANVRYAVGDHSMDVAFEGNAMPIATFVLHASEGGTFKGIDYDETIHPHIYREVMYAKPGDRVSSFDGANKALGLVFLRFDSVLQMESMLEHAGCLIKPLIH</sequence>
<protein>
    <recommendedName>
        <fullName evidence="2">ATP-grasp domain-containing protein</fullName>
    </recommendedName>
</protein>
<keyword evidence="1" id="KW-0547">Nucleotide-binding</keyword>
<dbReference type="SUPFAM" id="SSF56059">
    <property type="entry name" value="Glutathione synthetase ATP-binding domain-like"/>
    <property type="match status" value="1"/>
</dbReference>
<dbReference type="PROSITE" id="PS50975">
    <property type="entry name" value="ATP_GRASP"/>
    <property type="match status" value="1"/>
</dbReference>
<dbReference type="GO" id="GO:0046872">
    <property type="term" value="F:metal ion binding"/>
    <property type="evidence" value="ECO:0007669"/>
    <property type="project" value="InterPro"/>
</dbReference>
<dbReference type="Gene3D" id="3.30.470.20">
    <property type="entry name" value="ATP-grasp fold, B domain"/>
    <property type="match status" value="1"/>
</dbReference>
<evidence type="ECO:0000259" key="2">
    <source>
        <dbReference type="PROSITE" id="PS50975"/>
    </source>
</evidence>
<proteinExistence type="predicted"/>
<name>A0AA43U6B9_9ACTN</name>
<comment type="caution">
    <text evidence="3">The sequence shown here is derived from an EMBL/GenBank/DDBJ whole genome shotgun (WGS) entry which is preliminary data.</text>
</comment>
<accession>A0AA43U6B9</accession>
<evidence type="ECO:0000313" key="3">
    <source>
        <dbReference type="EMBL" id="MDO4842173.1"/>
    </source>
</evidence>
<dbReference type="InterPro" id="IPR011761">
    <property type="entry name" value="ATP-grasp"/>
</dbReference>
<dbReference type="GO" id="GO:0005524">
    <property type="term" value="F:ATP binding"/>
    <property type="evidence" value="ECO:0007669"/>
    <property type="project" value="UniProtKB-UniRule"/>
</dbReference>
<keyword evidence="1" id="KW-0067">ATP-binding</keyword>
<organism evidence="3 4">
    <name type="scientific">Phoenicibacter congonensis</name>
    <dbReference type="NCBI Taxonomy" id="1944646"/>
    <lineage>
        <taxon>Bacteria</taxon>
        <taxon>Bacillati</taxon>
        <taxon>Actinomycetota</taxon>
        <taxon>Coriobacteriia</taxon>
        <taxon>Eggerthellales</taxon>
        <taxon>Eggerthellaceae</taxon>
        <taxon>Phoenicibacter</taxon>
    </lineage>
</organism>
<gene>
    <name evidence="3" type="ORF">Q3982_05800</name>
</gene>
<feature type="domain" description="ATP-grasp" evidence="2">
    <location>
        <begin position="36"/>
        <end position="112"/>
    </location>
</feature>